<sequence>MIRFFSDRTTVGMYTKYCAFNGVLSAAYYYPLAFHSHLLIALDATETVKNLSFSFFTKQSSYETESMFSLNINQASRAVDISFNSGPVHYTISVEITEASLENLNQKILQLYKHPKCQIDSKITINPEELLRQFARCATFNEDVIKAARRTMESVRENAPIFIELLASKINEELIKLDVGEETPTSSSFNESPIF</sequence>
<comment type="caution">
    <text evidence="1">The sequence shown here is derived from an EMBL/GenBank/DDBJ whole genome shotgun (WGS) entry which is preliminary data.</text>
</comment>
<gene>
    <name evidence="1" type="ORF">Lwor_1290</name>
</gene>
<name>A0A0W1AF39_9GAMM</name>
<organism evidence="1 2">
    <name type="scientific">Legionella worsleiensis</name>
    <dbReference type="NCBI Taxonomy" id="45076"/>
    <lineage>
        <taxon>Bacteria</taxon>
        <taxon>Pseudomonadati</taxon>
        <taxon>Pseudomonadota</taxon>
        <taxon>Gammaproteobacteria</taxon>
        <taxon>Legionellales</taxon>
        <taxon>Legionellaceae</taxon>
        <taxon>Legionella</taxon>
    </lineage>
</organism>
<evidence type="ECO:0000313" key="2">
    <source>
        <dbReference type="Proteomes" id="UP000054662"/>
    </source>
</evidence>
<keyword evidence="2" id="KW-1185">Reference proteome</keyword>
<reference evidence="1 2" key="1">
    <citation type="submission" date="2015-11" db="EMBL/GenBank/DDBJ databases">
        <title>Genomic analysis of 38 Legionella species identifies large and diverse effector repertoires.</title>
        <authorList>
            <person name="Burstein D."/>
            <person name="Amaro F."/>
            <person name="Zusman T."/>
            <person name="Lifshitz Z."/>
            <person name="Cohen O."/>
            <person name="Gilbert J.A."/>
            <person name="Pupko T."/>
            <person name="Shuman H.A."/>
            <person name="Segal G."/>
        </authorList>
    </citation>
    <scope>NUCLEOTIDE SEQUENCE [LARGE SCALE GENOMIC DNA]</scope>
    <source>
        <strain evidence="1 2">ATCC 49508</strain>
    </source>
</reference>
<dbReference type="EMBL" id="LNZC01000012">
    <property type="protein sequence ID" value="KTD79776.1"/>
    <property type="molecule type" value="Genomic_DNA"/>
</dbReference>
<dbReference type="Proteomes" id="UP000054662">
    <property type="component" value="Unassembled WGS sequence"/>
</dbReference>
<accession>A0A0W1AF39</accession>
<dbReference type="AlphaFoldDB" id="A0A0W1AF39"/>
<protein>
    <submittedName>
        <fullName evidence="1">Uncharacterized protein</fullName>
    </submittedName>
</protein>
<dbReference type="PATRIC" id="fig|45076.6.peg.1409"/>
<evidence type="ECO:0000313" key="1">
    <source>
        <dbReference type="EMBL" id="KTD79776.1"/>
    </source>
</evidence>
<dbReference type="RefSeq" id="WP_058493098.1">
    <property type="nucleotide sequence ID" value="NZ_CBCRUR010000001.1"/>
</dbReference>
<proteinExistence type="predicted"/>